<feature type="signal peptide" evidence="1">
    <location>
        <begin position="1"/>
        <end position="21"/>
    </location>
</feature>
<reference evidence="2" key="1">
    <citation type="submission" date="2021-03" db="EMBL/GenBank/DDBJ databases">
        <authorList>
            <person name="Tagirdzhanova G."/>
        </authorList>
    </citation>
    <scope>NUCLEOTIDE SEQUENCE</scope>
</reference>
<feature type="chain" id="PRO_5034962650" description="DUF4185 domain-containing protein" evidence="1">
    <location>
        <begin position="22"/>
        <end position="476"/>
    </location>
</feature>
<sequence>MHSLTVHAAGLVACLIAPALSHPTHSPRHVHHRRYEHDASPTISPNIPTKRTAYDLDGNGVPDVCKALSGTDEACEESNSQWITFNPNSPPTPTAKLQAPVIQTAVATASLPRGTLPSAATFQQQNGTKWTLTKKGVLQYSGPLGQMNLQGDKARTGVLGGQVIWNFGDMTCAGGLDVCGFDMGPAMYGTSSISTVNTQDITQIQDAAFIQPHASTTNFFANEILGEGCTAWGMDNSNVAALNNTHGIVLSWEQWRNCPSLDRKTDGVQDRGLGASVITLGDKFPTATRVSGLLAGGDRVAAGKLAIMAAEGYIYSYTVEDSGMSSGFFATHNMIVGRASINDRDIFSSTTAWEFYMPSTQSWVSGIPLRTDAPKYNLQTASGKWNCAVYGTVMWSNYFNKYMLFCDLLENEFNFYTADRPEGPWSEEYQLITGVSGYGSMVHPEYSEDGSHKALYISMGPDTEFEIWRVEFDYDA</sequence>
<evidence type="ECO:0000313" key="3">
    <source>
        <dbReference type="Proteomes" id="UP000664169"/>
    </source>
</evidence>
<dbReference type="Proteomes" id="UP000664169">
    <property type="component" value="Unassembled WGS sequence"/>
</dbReference>
<dbReference type="EMBL" id="CAJPDQ010000013">
    <property type="protein sequence ID" value="CAF9918826.1"/>
    <property type="molecule type" value="Genomic_DNA"/>
</dbReference>
<keyword evidence="3" id="KW-1185">Reference proteome</keyword>
<dbReference type="AlphaFoldDB" id="A0A8H3F623"/>
<dbReference type="OrthoDB" id="2884638at2759"/>
<keyword evidence="1" id="KW-0732">Signal</keyword>
<evidence type="ECO:0000256" key="1">
    <source>
        <dbReference type="SAM" id="SignalP"/>
    </source>
</evidence>
<proteinExistence type="predicted"/>
<organism evidence="2 3">
    <name type="scientific">Gomphillus americanus</name>
    <dbReference type="NCBI Taxonomy" id="1940652"/>
    <lineage>
        <taxon>Eukaryota</taxon>
        <taxon>Fungi</taxon>
        <taxon>Dikarya</taxon>
        <taxon>Ascomycota</taxon>
        <taxon>Pezizomycotina</taxon>
        <taxon>Lecanoromycetes</taxon>
        <taxon>OSLEUM clade</taxon>
        <taxon>Ostropomycetidae</taxon>
        <taxon>Ostropales</taxon>
        <taxon>Graphidaceae</taxon>
        <taxon>Gomphilloideae</taxon>
        <taxon>Gomphillus</taxon>
    </lineage>
</organism>
<gene>
    <name evidence="2" type="ORF">GOMPHAMPRED_001647</name>
</gene>
<accession>A0A8H3F623</accession>
<evidence type="ECO:0000313" key="2">
    <source>
        <dbReference type="EMBL" id="CAF9918826.1"/>
    </source>
</evidence>
<comment type="caution">
    <text evidence="2">The sequence shown here is derived from an EMBL/GenBank/DDBJ whole genome shotgun (WGS) entry which is preliminary data.</text>
</comment>
<evidence type="ECO:0008006" key="4">
    <source>
        <dbReference type="Google" id="ProtNLM"/>
    </source>
</evidence>
<protein>
    <recommendedName>
        <fullName evidence="4">DUF4185 domain-containing protein</fullName>
    </recommendedName>
</protein>
<name>A0A8H3F623_9LECA</name>